<evidence type="ECO:0000313" key="4">
    <source>
        <dbReference type="EMBL" id="WUV50773.1"/>
    </source>
</evidence>
<dbReference type="CDD" id="cd06170">
    <property type="entry name" value="LuxR_C_like"/>
    <property type="match status" value="1"/>
</dbReference>
<dbReference type="PRINTS" id="PR00038">
    <property type="entry name" value="HTHLUXR"/>
</dbReference>
<dbReference type="Pfam" id="PF13191">
    <property type="entry name" value="AAA_16"/>
    <property type="match status" value="1"/>
</dbReference>
<dbReference type="PANTHER" id="PTHR16305:SF35">
    <property type="entry name" value="TRANSCRIPTIONAL ACTIVATOR DOMAIN"/>
    <property type="match status" value="1"/>
</dbReference>
<keyword evidence="2" id="KW-0067">ATP-binding</keyword>
<organism evidence="4 5">
    <name type="scientific">Nocardia vinacea</name>
    <dbReference type="NCBI Taxonomy" id="96468"/>
    <lineage>
        <taxon>Bacteria</taxon>
        <taxon>Bacillati</taxon>
        <taxon>Actinomycetota</taxon>
        <taxon>Actinomycetes</taxon>
        <taxon>Mycobacteriales</taxon>
        <taxon>Nocardiaceae</taxon>
        <taxon>Nocardia</taxon>
    </lineage>
</organism>
<evidence type="ECO:0000256" key="1">
    <source>
        <dbReference type="ARBA" id="ARBA00022741"/>
    </source>
</evidence>
<dbReference type="InterPro" id="IPR000792">
    <property type="entry name" value="Tscrpt_reg_LuxR_C"/>
</dbReference>
<feature type="domain" description="HTH luxR-type" evidence="3">
    <location>
        <begin position="864"/>
        <end position="929"/>
    </location>
</feature>
<dbReference type="PANTHER" id="PTHR16305">
    <property type="entry name" value="TESTICULAR SOLUBLE ADENYLYL CYCLASE"/>
    <property type="match status" value="1"/>
</dbReference>
<dbReference type="EMBL" id="CP109441">
    <property type="protein sequence ID" value="WUV50773.1"/>
    <property type="molecule type" value="Genomic_DNA"/>
</dbReference>
<keyword evidence="5" id="KW-1185">Reference proteome</keyword>
<evidence type="ECO:0000259" key="3">
    <source>
        <dbReference type="PROSITE" id="PS50043"/>
    </source>
</evidence>
<proteinExistence type="predicted"/>
<accession>A0ABZ1Z5F7</accession>
<sequence length="929" mass="98964">MQDSLATAFVGRDAELASLAALGQRAAAGRGCVVLIEGEPGIGKSALLEAARIPLAAAGLHIRIGTAAELRQGVPFACVRSWLNDAGTTSPIDALRSGDRVGDVAATHELAIAEAILDQIDNWCAAGPIALVMDDVHWADRSSLGLLHRLCNLADELPLLLVLAARPLPRDPDFAALSAELLARQAPVLRLGALLDTDAAELVRHLVGAEPGPRLLEKVAEAGGNPLHVTELVAALVRDGAIRVIADTADPAGAAVVSPSASLTEAITQRLEFLPRPSRDVLPMAAALGPTIDVADLAVVLKIPILDAWSAVTEALDGGLLVRVDSELVFRHDLIRHALADRLPASLRSDLLQQAGQALQSTDAPIERVAYYLSVADRELDRASLDWLISVADKLIVRAPELAKRLLSRVATAPDLDPAMRSVLIRLRIHALLWDGNAAEAESVVRAALLAQPEDGDDLELRWLLAQIYQAQARLADAVAVAEEVLSTRELDAENAARFLGMSGLGNFFLERFAAAEQAGRQAVALGESTGNPLATGYGLTAVGAVRYTQGHLDAALHLSARIPALFNDGTGPDQFDPYALYAHCLIELDRLGDAEEVLKTAIGRNRRFRGVYLSSNLVAKARMYLVGGRWDDALAECTASMQTPDVLGYATVAHTVATLIGIRRGTFLPDPDGLPAPDNRPGNIGYAHFHPWVKALTHEARGRPDLALQLLVDTHKRLTDGLAAATLHYIFPDIARLAADIGDAHVARSVAAGADLLRTRQPTASRTGTALLCRGLADSDPDALRTAARAFQQSGRPLFEAQAHENAAVLLAAAGHGPESRTALDTAIDLYSGLGASWDSARAVARVRPYGIRRGVRGPRNRPKSGWAALTDTERKVATQVAEGLSNTDIAAQMFLSRRTIQSHVSNILAKLDLRSRREIATAMPRTH</sequence>
<keyword evidence="1" id="KW-0547">Nucleotide-binding</keyword>
<dbReference type="Proteomes" id="UP001432062">
    <property type="component" value="Chromosome"/>
</dbReference>
<evidence type="ECO:0000256" key="2">
    <source>
        <dbReference type="ARBA" id="ARBA00022840"/>
    </source>
</evidence>
<dbReference type="InterPro" id="IPR041617">
    <property type="entry name" value="TPR_MalT"/>
</dbReference>
<dbReference type="InterPro" id="IPR011990">
    <property type="entry name" value="TPR-like_helical_dom_sf"/>
</dbReference>
<dbReference type="Pfam" id="PF17874">
    <property type="entry name" value="TPR_MalT"/>
    <property type="match status" value="1"/>
</dbReference>
<dbReference type="Gene3D" id="1.10.10.10">
    <property type="entry name" value="Winged helix-like DNA-binding domain superfamily/Winged helix DNA-binding domain"/>
    <property type="match status" value="1"/>
</dbReference>
<dbReference type="SUPFAM" id="SSF52540">
    <property type="entry name" value="P-loop containing nucleoside triphosphate hydrolases"/>
    <property type="match status" value="1"/>
</dbReference>
<dbReference type="InterPro" id="IPR027417">
    <property type="entry name" value="P-loop_NTPase"/>
</dbReference>
<evidence type="ECO:0000313" key="5">
    <source>
        <dbReference type="Proteomes" id="UP001432062"/>
    </source>
</evidence>
<dbReference type="Gene3D" id="1.25.40.10">
    <property type="entry name" value="Tetratricopeptide repeat domain"/>
    <property type="match status" value="1"/>
</dbReference>
<dbReference type="SUPFAM" id="SSF48452">
    <property type="entry name" value="TPR-like"/>
    <property type="match status" value="1"/>
</dbReference>
<dbReference type="Pfam" id="PF00196">
    <property type="entry name" value="GerE"/>
    <property type="match status" value="1"/>
</dbReference>
<dbReference type="InterPro" id="IPR016032">
    <property type="entry name" value="Sig_transdc_resp-reg_C-effctor"/>
</dbReference>
<protein>
    <submittedName>
        <fullName evidence="4">AAA family ATPase</fullName>
    </submittedName>
</protein>
<dbReference type="InterPro" id="IPR036388">
    <property type="entry name" value="WH-like_DNA-bd_sf"/>
</dbReference>
<reference evidence="4" key="1">
    <citation type="submission" date="2022-10" db="EMBL/GenBank/DDBJ databases">
        <title>The complete genomes of actinobacterial strains from the NBC collection.</title>
        <authorList>
            <person name="Joergensen T.S."/>
            <person name="Alvarez Arevalo M."/>
            <person name="Sterndorff E.B."/>
            <person name="Faurdal D."/>
            <person name="Vuksanovic O."/>
            <person name="Mourched A.-S."/>
            <person name="Charusanti P."/>
            <person name="Shaw S."/>
            <person name="Blin K."/>
            <person name="Weber T."/>
        </authorList>
    </citation>
    <scope>NUCLEOTIDE SEQUENCE</scope>
    <source>
        <strain evidence="4">NBC_01482</strain>
    </source>
</reference>
<dbReference type="InterPro" id="IPR041664">
    <property type="entry name" value="AAA_16"/>
</dbReference>
<dbReference type="PROSITE" id="PS50043">
    <property type="entry name" value="HTH_LUXR_2"/>
    <property type="match status" value="1"/>
</dbReference>
<dbReference type="RefSeq" id="WP_329415581.1">
    <property type="nucleotide sequence ID" value="NZ_CP109441.1"/>
</dbReference>
<dbReference type="SMART" id="SM00421">
    <property type="entry name" value="HTH_LUXR"/>
    <property type="match status" value="1"/>
</dbReference>
<name>A0ABZ1Z5F7_9NOCA</name>
<dbReference type="SUPFAM" id="SSF46894">
    <property type="entry name" value="C-terminal effector domain of the bipartite response regulators"/>
    <property type="match status" value="1"/>
</dbReference>
<dbReference type="PROSITE" id="PS00622">
    <property type="entry name" value="HTH_LUXR_1"/>
    <property type="match status" value="1"/>
</dbReference>
<gene>
    <name evidence="4" type="ORF">OG563_22780</name>
</gene>